<name>A0A4P1QUY6_LUPAN</name>
<dbReference type="Proteomes" id="UP000188354">
    <property type="component" value="Chromosome LG16"/>
</dbReference>
<dbReference type="AlphaFoldDB" id="A0A4P1QUY6"/>
<dbReference type="EMBL" id="CM007376">
    <property type="protein sequence ID" value="OIV95274.1"/>
    <property type="molecule type" value="Genomic_DNA"/>
</dbReference>
<proteinExistence type="predicted"/>
<protein>
    <submittedName>
        <fullName evidence="1">Uncharacterized protein</fullName>
    </submittedName>
</protein>
<reference evidence="1 2" key="1">
    <citation type="journal article" date="2017" name="Plant Biotechnol. J.">
        <title>A comprehensive draft genome sequence for lupin (Lupinus angustifolius), an emerging health food: insights into plant-microbe interactions and legume evolution.</title>
        <authorList>
            <person name="Hane J.K."/>
            <person name="Ming Y."/>
            <person name="Kamphuis L.G."/>
            <person name="Nelson M.N."/>
            <person name="Garg G."/>
            <person name="Atkins C.A."/>
            <person name="Bayer P.E."/>
            <person name="Bravo A."/>
            <person name="Bringans S."/>
            <person name="Cannon S."/>
            <person name="Edwards D."/>
            <person name="Foley R."/>
            <person name="Gao L.L."/>
            <person name="Harrison M.J."/>
            <person name="Huang W."/>
            <person name="Hurgobin B."/>
            <person name="Li S."/>
            <person name="Liu C.W."/>
            <person name="McGrath A."/>
            <person name="Morahan G."/>
            <person name="Murray J."/>
            <person name="Weller J."/>
            <person name="Jian J."/>
            <person name="Singh K.B."/>
        </authorList>
    </citation>
    <scope>NUCLEOTIDE SEQUENCE [LARGE SCALE GENOMIC DNA]</scope>
    <source>
        <strain evidence="2">cv. Tanjil</strain>
        <tissue evidence="1">Whole plant</tissue>
    </source>
</reference>
<dbReference type="InterPro" id="IPR035513">
    <property type="entry name" value="Invertase/methylesterase_inhib"/>
</dbReference>
<sequence>MWGLAEIMLNHLLRIKANIALDKIHQLQKAETAGPNQGLASCASKYNTILTIDIPKANAAFQKGDRKGAEDGANAAANEASTCETDFPRHLTVENTNMHGVAANAAAIIRNLHDRR</sequence>
<evidence type="ECO:0000313" key="2">
    <source>
        <dbReference type="Proteomes" id="UP000188354"/>
    </source>
</evidence>
<dbReference type="GO" id="GO:0004857">
    <property type="term" value="F:enzyme inhibitor activity"/>
    <property type="evidence" value="ECO:0007669"/>
    <property type="project" value="InterPro"/>
</dbReference>
<keyword evidence="2" id="KW-1185">Reference proteome</keyword>
<gene>
    <name evidence="1" type="ORF">TanjilG_07430</name>
</gene>
<dbReference type="Gene3D" id="1.20.140.40">
    <property type="entry name" value="Invertase/pectin methylesterase inhibitor family protein"/>
    <property type="match status" value="1"/>
</dbReference>
<evidence type="ECO:0000313" key="1">
    <source>
        <dbReference type="EMBL" id="OIV95274.1"/>
    </source>
</evidence>
<accession>A0A4P1QUY6</accession>
<dbReference type="InterPro" id="IPR006501">
    <property type="entry name" value="Pectinesterase_inhib_dom"/>
</dbReference>
<organism evidence="1 2">
    <name type="scientific">Lupinus angustifolius</name>
    <name type="common">Narrow-leaved blue lupine</name>
    <dbReference type="NCBI Taxonomy" id="3871"/>
    <lineage>
        <taxon>Eukaryota</taxon>
        <taxon>Viridiplantae</taxon>
        <taxon>Streptophyta</taxon>
        <taxon>Embryophyta</taxon>
        <taxon>Tracheophyta</taxon>
        <taxon>Spermatophyta</taxon>
        <taxon>Magnoliopsida</taxon>
        <taxon>eudicotyledons</taxon>
        <taxon>Gunneridae</taxon>
        <taxon>Pentapetalae</taxon>
        <taxon>rosids</taxon>
        <taxon>fabids</taxon>
        <taxon>Fabales</taxon>
        <taxon>Fabaceae</taxon>
        <taxon>Papilionoideae</taxon>
        <taxon>50 kb inversion clade</taxon>
        <taxon>genistoids sensu lato</taxon>
        <taxon>core genistoids</taxon>
        <taxon>Genisteae</taxon>
        <taxon>Lupinus</taxon>
    </lineage>
</organism>
<dbReference type="SUPFAM" id="SSF101148">
    <property type="entry name" value="Plant invertase/pectin methylesterase inhibitor"/>
    <property type="match status" value="1"/>
</dbReference>
<dbReference type="Gramene" id="OIV95274">
    <property type="protein sequence ID" value="OIV95274"/>
    <property type="gene ID" value="TanjilG_07430"/>
</dbReference>
<dbReference type="NCBIfam" id="TIGR01614">
    <property type="entry name" value="PME_inhib"/>
    <property type="match status" value="1"/>
</dbReference>